<keyword evidence="2" id="KW-1185">Reference proteome</keyword>
<evidence type="ECO:0000313" key="1">
    <source>
        <dbReference type="EMBL" id="CAG8591878.1"/>
    </source>
</evidence>
<dbReference type="Proteomes" id="UP000789920">
    <property type="component" value="Unassembled WGS sequence"/>
</dbReference>
<feature type="non-terminal residue" evidence="1">
    <location>
        <position position="1"/>
    </location>
</feature>
<accession>A0ACA9MM25</accession>
<proteinExistence type="predicted"/>
<comment type="caution">
    <text evidence="1">The sequence shown here is derived from an EMBL/GenBank/DDBJ whole genome shotgun (WGS) entry which is preliminary data.</text>
</comment>
<organism evidence="1 2">
    <name type="scientific">Racocetra persica</name>
    <dbReference type="NCBI Taxonomy" id="160502"/>
    <lineage>
        <taxon>Eukaryota</taxon>
        <taxon>Fungi</taxon>
        <taxon>Fungi incertae sedis</taxon>
        <taxon>Mucoromycota</taxon>
        <taxon>Glomeromycotina</taxon>
        <taxon>Glomeromycetes</taxon>
        <taxon>Diversisporales</taxon>
        <taxon>Gigasporaceae</taxon>
        <taxon>Racocetra</taxon>
    </lineage>
</organism>
<protein>
    <submittedName>
        <fullName evidence="1">13473_t:CDS:1</fullName>
    </submittedName>
</protein>
<dbReference type="EMBL" id="CAJVQC010008375">
    <property type="protein sequence ID" value="CAG8591878.1"/>
    <property type="molecule type" value="Genomic_DNA"/>
</dbReference>
<feature type="non-terminal residue" evidence="1">
    <location>
        <position position="547"/>
    </location>
</feature>
<gene>
    <name evidence="1" type="ORF">RPERSI_LOCUS5570</name>
</gene>
<evidence type="ECO:0000313" key="2">
    <source>
        <dbReference type="Proteomes" id="UP000789920"/>
    </source>
</evidence>
<reference evidence="1" key="1">
    <citation type="submission" date="2021-06" db="EMBL/GenBank/DDBJ databases">
        <authorList>
            <person name="Kallberg Y."/>
            <person name="Tangrot J."/>
            <person name="Rosling A."/>
        </authorList>
    </citation>
    <scope>NUCLEOTIDE SEQUENCE</scope>
    <source>
        <strain evidence="1">MA461A</strain>
    </source>
</reference>
<sequence>EPRKSDAPQLRDEYRTYKILAGSPGIPTVYYFGQEGLHNILVIDLLGPSLEDLFDMCGRKFGIKTVVMVAKQMPDNFLIGRPGTKSANVIHVVDFGMAKQYRDPKTRQHIPYRERKSLSGTARYMSINTHLGRGKSLICTKQSRRDDLEALGHVFMYFLRGGLPWQGLKAATNKQKYEKIGEKKQSTPIKELCEGFPEEFGIYLNYVRKLNFEENPDYDFLRELFTKVLKNTNEVEDGVYDWMLLNGGKGWEAGSRKDDGTLNPETNTRVTLHGTSSQPYSTNAGIHQSAHLHVHHGSSDPRLHRSSLNRGPSMNRSQQQTPPSPALVNANSKAPRGTGKAHNKHNSAILNSGVEDLNNPYSGRAGMNGGNGGTANGIQGNNGADSNSHRRRGIWQKFIGPTLRAQLSPILQKFFDAKASKKLTFADIGSQLGRDEVWVASVFYGQAKPEEADLKKLSAILDLPQQYLTSDLGTQTFFPMRGGLFELPPRDPLIYRLYEIVQIYGLPLKDVINEKFGDGIMSAIDFTANVEKVKGSDDSSRVKIILE</sequence>
<name>A0ACA9MM25_9GLOM</name>